<dbReference type="InterPro" id="IPR002937">
    <property type="entry name" value="Amino_oxidase"/>
</dbReference>
<evidence type="ECO:0000259" key="4">
    <source>
        <dbReference type="Pfam" id="PF01593"/>
    </source>
</evidence>
<evidence type="ECO:0000313" key="6">
    <source>
        <dbReference type="Proteomes" id="UP000319825"/>
    </source>
</evidence>
<evidence type="ECO:0000313" key="5">
    <source>
        <dbReference type="EMBL" id="TWH68589.1"/>
    </source>
</evidence>
<evidence type="ECO:0000256" key="1">
    <source>
        <dbReference type="ARBA" id="ARBA00037217"/>
    </source>
</evidence>
<accession>A0A562IC23</accession>
<protein>
    <recommendedName>
        <fullName evidence="3">Pyridine nucleotide-disulfide oxidoreductase domain-containing protein 2</fullName>
    </recommendedName>
</protein>
<dbReference type="Pfam" id="PF01593">
    <property type="entry name" value="Amino_oxidase"/>
    <property type="match status" value="1"/>
</dbReference>
<dbReference type="PANTHER" id="PTHR10668:SF105">
    <property type="entry name" value="DEHYDROGENASE-RELATED"/>
    <property type="match status" value="1"/>
</dbReference>
<sequence>MTARQEPPPAEADDPDVVIVGSGHNGLAAAVLLSRAGLRVTVYEAAEEAGGGARTVETMGRGIWHDICSSVHPMGLASPFFAAFDLAAHGVTMLQPEAAYAHPLDGGRAGMAWTDLDRTVAGLGGDGRAWRQIFAPLVRDWREIAATVMSDLRNPLRGLSPATVRFGLRAALLGRRHLPARLHDTVAGAMLTGVNLHGVVRPDALAPTAVGLTLALLAHAVGWPIPQGGSRSIVEALVADLRRHGGRLHTGHRVDDVRELPPARAVILNLGPAGVTRVAGAVLPDRYRRRLRRYRYGPGACKIDFLLADPVPWDNPECRRAGTLHLVGGRAEALAAARQVNAGSHADRPYVLAVQPGVVDYGRAPAGLHVLSTYCHVPHGSPVDAGDIVTAQIERFASGFRGTVLDRRVRTARDLARYNENYVGGDIMSGRLTLLQTVRRPRPGLHPYATPMPWLYHCSAASPPGPGIHGMAGYHVARRVLRERFGFEADPLTLLRREATKIDAANGENGRR</sequence>
<reference evidence="5 6" key="1">
    <citation type="submission" date="2019-07" db="EMBL/GenBank/DDBJ databases">
        <title>R&amp;d 2014.</title>
        <authorList>
            <person name="Klenk H.-P."/>
        </authorList>
    </citation>
    <scope>NUCLEOTIDE SEQUENCE [LARGE SCALE GENOMIC DNA]</scope>
    <source>
        <strain evidence="5 6">DSM 43868</strain>
    </source>
</reference>
<dbReference type="SUPFAM" id="SSF51905">
    <property type="entry name" value="FAD/NAD(P)-binding domain"/>
    <property type="match status" value="1"/>
</dbReference>
<evidence type="ECO:0000256" key="3">
    <source>
        <dbReference type="ARBA" id="ARBA00040298"/>
    </source>
</evidence>
<organism evidence="5 6">
    <name type="scientific">Micromonospora olivasterospora</name>
    <dbReference type="NCBI Taxonomy" id="1880"/>
    <lineage>
        <taxon>Bacteria</taxon>
        <taxon>Bacillati</taxon>
        <taxon>Actinomycetota</taxon>
        <taxon>Actinomycetes</taxon>
        <taxon>Micromonosporales</taxon>
        <taxon>Micromonosporaceae</taxon>
        <taxon>Micromonospora</taxon>
    </lineage>
</organism>
<evidence type="ECO:0000256" key="2">
    <source>
        <dbReference type="ARBA" id="ARBA00038825"/>
    </source>
</evidence>
<dbReference type="Gene3D" id="3.50.50.60">
    <property type="entry name" value="FAD/NAD(P)-binding domain"/>
    <property type="match status" value="2"/>
</dbReference>
<keyword evidence="6" id="KW-1185">Reference proteome</keyword>
<dbReference type="EMBL" id="VLKE01000001">
    <property type="protein sequence ID" value="TWH68589.1"/>
    <property type="molecule type" value="Genomic_DNA"/>
</dbReference>
<name>A0A562IC23_MICOL</name>
<dbReference type="AlphaFoldDB" id="A0A562IC23"/>
<comment type="subunit">
    <text evidence="2">Interacts with COX5B; this interaction may contribute to localize PYROXD2 to the inner face of the inner mitochondrial membrane.</text>
</comment>
<comment type="caution">
    <text evidence="5">The sequence shown here is derived from an EMBL/GenBank/DDBJ whole genome shotgun (WGS) entry which is preliminary data.</text>
</comment>
<dbReference type="Proteomes" id="UP000319825">
    <property type="component" value="Unassembled WGS sequence"/>
</dbReference>
<dbReference type="RefSeq" id="WP_211372594.1">
    <property type="nucleotide sequence ID" value="NZ_BAAATQ010000104.1"/>
</dbReference>
<feature type="domain" description="Amine oxidase" evidence="4">
    <location>
        <begin position="26"/>
        <end position="267"/>
    </location>
</feature>
<gene>
    <name evidence="5" type="ORF">JD77_03586</name>
</gene>
<dbReference type="PANTHER" id="PTHR10668">
    <property type="entry name" value="PHYTOENE DEHYDROGENASE"/>
    <property type="match status" value="1"/>
</dbReference>
<proteinExistence type="predicted"/>
<dbReference type="InterPro" id="IPR036188">
    <property type="entry name" value="FAD/NAD-bd_sf"/>
</dbReference>
<comment type="function">
    <text evidence="1">Probable oxidoreductase that may play a role as regulator of mitochondrial function.</text>
</comment>
<dbReference type="GO" id="GO:0016491">
    <property type="term" value="F:oxidoreductase activity"/>
    <property type="evidence" value="ECO:0007669"/>
    <property type="project" value="InterPro"/>
</dbReference>